<dbReference type="AlphaFoldDB" id="A0A037ZHG9"/>
<evidence type="ECO:0000259" key="1">
    <source>
        <dbReference type="Pfam" id="PF16976"/>
    </source>
</evidence>
<dbReference type="STRING" id="1454373.ACMU_08895"/>
<keyword evidence="3" id="KW-1185">Reference proteome</keyword>
<dbReference type="InterPro" id="IPR017592">
    <property type="entry name" value="Pilus_assmbl_Flp-typ_CpaB"/>
</dbReference>
<accession>A0A037ZHG9</accession>
<evidence type="ECO:0000313" key="3">
    <source>
        <dbReference type="Proteomes" id="UP000026249"/>
    </source>
</evidence>
<name>A0A037ZHG9_9RHOB</name>
<proteinExistence type="predicted"/>
<dbReference type="EMBL" id="JFKE01000003">
    <property type="protein sequence ID" value="KAJ55875.1"/>
    <property type="molecule type" value="Genomic_DNA"/>
</dbReference>
<protein>
    <recommendedName>
        <fullName evidence="1">Flp pilus assembly protein RcpC/CpaB domain-containing protein</fullName>
    </recommendedName>
</protein>
<reference evidence="2 3" key="1">
    <citation type="submission" date="2014-03" db="EMBL/GenBank/DDBJ databases">
        <title>Draft Genome Sequence of Actibacterium mucosum KCTC 23349, a Marine Alphaproteobacterium with Complex Ionic Requirements Isolated from Mediterranean Seawater at Malvarrosa Beach, Valencia, Spain.</title>
        <authorList>
            <person name="Arahal D.R."/>
            <person name="Shao Z."/>
            <person name="Lai Q."/>
            <person name="Pujalte M.J."/>
        </authorList>
    </citation>
    <scope>NUCLEOTIDE SEQUENCE [LARGE SCALE GENOMIC DNA]</scope>
    <source>
        <strain evidence="2 3">KCTC 23349</strain>
    </source>
</reference>
<dbReference type="OrthoDB" id="163768at2"/>
<evidence type="ECO:0000313" key="2">
    <source>
        <dbReference type="EMBL" id="KAJ55875.1"/>
    </source>
</evidence>
<organism evidence="2 3">
    <name type="scientific">Actibacterium mucosum KCTC 23349</name>
    <dbReference type="NCBI Taxonomy" id="1454373"/>
    <lineage>
        <taxon>Bacteria</taxon>
        <taxon>Pseudomonadati</taxon>
        <taxon>Pseudomonadota</taxon>
        <taxon>Alphaproteobacteria</taxon>
        <taxon>Rhodobacterales</taxon>
        <taxon>Roseobacteraceae</taxon>
        <taxon>Actibacterium</taxon>
    </lineage>
</organism>
<dbReference type="RefSeq" id="WP_035257884.1">
    <property type="nucleotide sequence ID" value="NZ_JFKE01000003.1"/>
</dbReference>
<dbReference type="Proteomes" id="UP000026249">
    <property type="component" value="Unassembled WGS sequence"/>
</dbReference>
<sequence>MQMTKSRLISIYLGIAIIAGLAAATYYQKVTEAQQTVRKLALAATPFEPLPKGTEVNDDIISKFRIITLPANVANSQLDWAMAGSRANVESLRGLVLKTDLQPGDFLRAEDFVDQSNNVLSLSVNEGKRAFSIPVRPGSAVGIFLTPGAQVDVLHTTLTQDERSETATLLEDVTLMAVGDFQSEAAFVQAGRPTYTSITVQANPDQIANFLNRTEASRGQLTVVLRKAAGESQ</sequence>
<dbReference type="Pfam" id="PF16976">
    <property type="entry name" value="RcpC"/>
    <property type="match status" value="1"/>
</dbReference>
<dbReference type="NCBIfam" id="TIGR03177">
    <property type="entry name" value="pilus_cpaB"/>
    <property type="match status" value="1"/>
</dbReference>
<feature type="domain" description="Flp pilus assembly protein RcpC/CpaB" evidence="1">
    <location>
        <begin position="120"/>
        <end position="226"/>
    </location>
</feature>
<dbReference type="InterPro" id="IPR031571">
    <property type="entry name" value="RcpC_dom"/>
</dbReference>
<comment type="caution">
    <text evidence="2">The sequence shown here is derived from an EMBL/GenBank/DDBJ whole genome shotgun (WGS) entry which is preliminary data.</text>
</comment>
<gene>
    <name evidence="2" type="ORF">ACMU_08895</name>
</gene>